<dbReference type="EMBL" id="CP060244">
    <property type="protein sequence ID" value="QNT77396.1"/>
    <property type="molecule type" value="Genomic_DNA"/>
</dbReference>
<reference evidence="3 4" key="1">
    <citation type="submission" date="2020-08" db="EMBL/GenBank/DDBJ databases">
        <title>Complete genome sequence of Entomobacter blattae G55GP.</title>
        <authorList>
            <person name="Poehlein A."/>
            <person name="Guzman J."/>
            <person name="Daniel R."/>
            <person name="Vilcinskas A."/>
        </authorList>
    </citation>
    <scope>NUCLEOTIDE SEQUENCE [LARGE SCALE GENOMIC DNA]</scope>
    <source>
        <strain evidence="3 4">G55GP</strain>
    </source>
</reference>
<dbReference type="KEGG" id="ebla:JGUZn3_01300"/>
<feature type="region of interest" description="Disordered" evidence="1">
    <location>
        <begin position="1"/>
        <end position="38"/>
    </location>
</feature>
<evidence type="ECO:0000256" key="1">
    <source>
        <dbReference type="SAM" id="MobiDB-lite"/>
    </source>
</evidence>
<feature type="compositionally biased region" description="Polar residues" evidence="1">
    <location>
        <begin position="9"/>
        <end position="19"/>
    </location>
</feature>
<feature type="domain" description="Novel toxin 17" evidence="2">
    <location>
        <begin position="350"/>
        <end position="443"/>
    </location>
</feature>
<evidence type="ECO:0000313" key="3">
    <source>
        <dbReference type="EMBL" id="QNT77396.1"/>
    </source>
</evidence>
<evidence type="ECO:0000313" key="4">
    <source>
        <dbReference type="Proteomes" id="UP000516349"/>
    </source>
</evidence>
<sequence length="443" mass="46502">MNGPVADNIGSNLASNSTAHIGDGANHHETSTSESAIGENITIATGSTTGHYSTDPTTANHPLTNKFDPQKVQNQLATQQAGTQLVGEVAGQAADALRDNGVQGFDEGEYGRVLTEAALNAGVFGATGGSALAAASSTVASGLLTDYVNEAANQAAAKLTSDPKAQEAIARVLGNSMASALGLGAGALTGSSTLNGALAGGGSASNIYQYNQMEDEREGENRPLDAEGRPLSINEEVRTEIWNNNREELKRLDPDNPVLTRKELRPASDALHSYVPSEAEAREVHEALEVARKVERAQGSTEGLKDLVTNGKVGSENLKQAASGGKTPSSIDDGEEAFNPAGTMGAARLWTKSARLKQAQLPTQGKIRFVPPDDYNATASLDRGPSKGYYDRFGNEWVKGPSRTPGEPFEWDVQLSSKGQAQLGWASRDGKHLNVSLKGEITH</sequence>
<proteinExistence type="predicted"/>
<dbReference type="Pfam" id="PF15524">
    <property type="entry name" value="Ntox17"/>
    <property type="match status" value="1"/>
</dbReference>
<evidence type="ECO:0000259" key="2">
    <source>
        <dbReference type="Pfam" id="PF15524"/>
    </source>
</evidence>
<dbReference type="AlphaFoldDB" id="A0A7H1NNN6"/>
<dbReference type="InterPro" id="IPR029117">
    <property type="entry name" value="Ntox17"/>
</dbReference>
<protein>
    <submittedName>
        <fullName evidence="3">Putative toxin 17</fullName>
    </submittedName>
</protein>
<accession>A0A7H1NNN6</accession>
<name>A0A7H1NNN6_9PROT</name>
<gene>
    <name evidence="3" type="ORF">JGUZn3_01300</name>
</gene>
<organism evidence="3 4">
    <name type="scientific">Entomobacter blattae</name>
    <dbReference type="NCBI Taxonomy" id="2762277"/>
    <lineage>
        <taxon>Bacteria</taxon>
        <taxon>Pseudomonadati</taxon>
        <taxon>Pseudomonadota</taxon>
        <taxon>Alphaproteobacteria</taxon>
        <taxon>Acetobacterales</taxon>
        <taxon>Acetobacteraceae</taxon>
        <taxon>Entomobacter</taxon>
    </lineage>
</organism>
<dbReference type="Proteomes" id="UP000516349">
    <property type="component" value="Chromosome"/>
</dbReference>
<keyword evidence="4" id="KW-1185">Reference proteome</keyword>